<feature type="region of interest" description="Disordered" evidence="1">
    <location>
        <begin position="78"/>
        <end position="103"/>
    </location>
</feature>
<evidence type="ECO:0000313" key="2">
    <source>
        <dbReference type="EMBL" id="KAK2719792.1"/>
    </source>
</evidence>
<dbReference type="Proteomes" id="UP001187531">
    <property type="component" value="Unassembled WGS sequence"/>
</dbReference>
<evidence type="ECO:0000313" key="3">
    <source>
        <dbReference type="Proteomes" id="UP001187531"/>
    </source>
</evidence>
<feature type="compositionally biased region" description="Polar residues" evidence="1">
    <location>
        <begin position="146"/>
        <end position="156"/>
    </location>
</feature>
<organism evidence="2 3">
    <name type="scientific">Artemia franciscana</name>
    <name type="common">Brine shrimp</name>
    <name type="synonym">Artemia sanfranciscana</name>
    <dbReference type="NCBI Taxonomy" id="6661"/>
    <lineage>
        <taxon>Eukaryota</taxon>
        <taxon>Metazoa</taxon>
        <taxon>Ecdysozoa</taxon>
        <taxon>Arthropoda</taxon>
        <taxon>Crustacea</taxon>
        <taxon>Branchiopoda</taxon>
        <taxon>Anostraca</taxon>
        <taxon>Artemiidae</taxon>
        <taxon>Artemia</taxon>
    </lineage>
</organism>
<comment type="caution">
    <text evidence="2">The sequence shown here is derived from an EMBL/GenBank/DDBJ whole genome shotgun (WGS) entry which is preliminary data.</text>
</comment>
<feature type="compositionally biased region" description="Basic and acidic residues" evidence="1">
    <location>
        <begin position="78"/>
        <end position="94"/>
    </location>
</feature>
<reference evidence="2" key="1">
    <citation type="submission" date="2023-07" db="EMBL/GenBank/DDBJ databases">
        <title>Chromosome-level genome assembly of Artemia franciscana.</title>
        <authorList>
            <person name="Jo E."/>
        </authorList>
    </citation>
    <scope>NUCLEOTIDE SEQUENCE</scope>
    <source>
        <tissue evidence="2">Whole body</tissue>
    </source>
</reference>
<accession>A0AA88IF76</accession>
<dbReference type="AlphaFoldDB" id="A0AA88IF76"/>
<gene>
    <name evidence="2" type="ORF">QYM36_005310</name>
</gene>
<proteinExistence type="predicted"/>
<dbReference type="EMBL" id="JAVRJZ010000008">
    <property type="protein sequence ID" value="KAK2719792.1"/>
    <property type="molecule type" value="Genomic_DNA"/>
</dbReference>
<sequence length="156" mass="18096">MCENKASYKGDKPSYFLLNGMEKPSKQPESPADDVFPFSFDENVQAPEISFDLGPLIEKVQKELKKKFPHDLASTEMKNCKRGLEEQNEKQVSKEKKKRKLESEQVMPFDNLVFDLSAYEDMNDLKPPRKSEENKLRKHHSGFYRQISSATANRVH</sequence>
<keyword evidence="3" id="KW-1185">Reference proteome</keyword>
<evidence type="ECO:0000256" key="1">
    <source>
        <dbReference type="SAM" id="MobiDB-lite"/>
    </source>
</evidence>
<feature type="region of interest" description="Disordered" evidence="1">
    <location>
        <begin position="123"/>
        <end position="156"/>
    </location>
</feature>
<feature type="compositionally biased region" description="Basic and acidic residues" evidence="1">
    <location>
        <begin position="123"/>
        <end position="135"/>
    </location>
</feature>
<feature type="region of interest" description="Disordered" evidence="1">
    <location>
        <begin position="19"/>
        <end position="38"/>
    </location>
</feature>
<name>A0AA88IF76_ARTSF</name>
<protein>
    <submittedName>
        <fullName evidence="2">Uncharacterized protein</fullName>
    </submittedName>
</protein>